<comment type="caution">
    <text evidence="1">The sequence shown here is derived from an EMBL/GenBank/DDBJ whole genome shotgun (WGS) entry which is preliminary data.</text>
</comment>
<dbReference type="EMBL" id="VDCQ01000010">
    <property type="protein sequence ID" value="TNJ66517.1"/>
    <property type="molecule type" value="Genomic_DNA"/>
</dbReference>
<reference evidence="1 2" key="1">
    <citation type="submission" date="2019-05" db="EMBL/GenBank/DDBJ databases">
        <title>We sequenced the genome of Paenibacillus hemerocallicola KCTC 33185 for further insight into its adaptation and study the phylogeny of Paenibacillus.</title>
        <authorList>
            <person name="Narsing Rao M.P."/>
        </authorList>
    </citation>
    <scope>NUCLEOTIDE SEQUENCE [LARGE SCALE GENOMIC DNA]</scope>
    <source>
        <strain evidence="1 2">KCTC 33185</strain>
    </source>
</reference>
<evidence type="ECO:0000313" key="1">
    <source>
        <dbReference type="EMBL" id="TNJ66517.1"/>
    </source>
</evidence>
<organism evidence="1 2">
    <name type="scientific">Paenibacillus hemerocallicola</name>
    <dbReference type="NCBI Taxonomy" id="1172614"/>
    <lineage>
        <taxon>Bacteria</taxon>
        <taxon>Bacillati</taxon>
        <taxon>Bacillota</taxon>
        <taxon>Bacilli</taxon>
        <taxon>Bacillales</taxon>
        <taxon>Paenibacillaceae</taxon>
        <taxon>Paenibacillus</taxon>
    </lineage>
</organism>
<dbReference type="Proteomes" id="UP000307943">
    <property type="component" value="Unassembled WGS sequence"/>
</dbReference>
<dbReference type="AlphaFoldDB" id="A0A5C4TDD4"/>
<evidence type="ECO:0008006" key="3">
    <source>
        <dbReference type="Google" id="ProtNLM"/>
    </source>
</evidence>
<dbReference type="OrthoDB" id="2664080at2"/>
<accession>A0A5C4TDD4</accession>
<protein>
    <recommendedName>
        <fullName evidence="3">DUF2140 family protein</fullName>
    </recommendedName>
</protein>
<gene>
    <name evidence="1" type="ORF">FE784_09630</name>
</gene>
<evidence type="ECO:0000313" key="2">
    <source>
        <dbReference type="Proteomes" id="UP000307943"/>
    </source>
</evidence>
<dbReference type="RefSeq" id="WP_139601981.1">
    <property type="nucleotide sequence ID" value="NZ_VDCQ01000010.1"/>
</dbReference>
<sequence length="180" mass="20092">MIRKAMYVLAVLLLLLGAAGYAAIRYAKPTETLNLDYGQVSVLQKLLEMVKIRKPDVHISERELNDILKKQLADRAQLTPNVVIEGARFEQHADRLAAYVNLKTAGGVRIGATLDFALAWDAPELIVRHTGTRIRSWNVPASWLQLDPMVVKIDDGLPPLIAVRDIRFEEDGITVSLKLN</sequence>
<keyword evidence="2" id="KW-1185">Reference proteome</keyword>
<proteinExistence type="predicted"/>
<name>A0A5C4TDD4_9BACL</name>